<protein>
    <submittedName>
        <fullName evidence="3">Uncharacterized protein</fullName>
    </submittedName>
</protein>
<feature type="region of interest" description="Disordered" evidence="1">
    <location>
        <begin position="125"/>
        <end position="250"/>
    </location>
</feature>
<accession>A0A9Q3FP80</accession>
<gene>
    <name evidence="3" type="ORF">O181_082414</name>
</gene>
<feature type="transmembrane region" description="Helical" evidence="2">
    <location>
        <begin position="494"/>
        <end position="518"/>
    </location>
</feature>
<keyword evidence="2" id="KW-0812">Transmembrane</keyword>
<feature type="compositionally biased region" description="Low complexity" evidence="1">
    <location>
        <begin position="316"/>
        <end position="328"/>
    </location>
</feature>
<feature type="compositionally biased region" description="Low complexity" evidence="1">
    <location>
        <begin position="165"/>
        <end position="179"/>
    </location>
</feature>
<keyword evidence="4" id="KW-1185">Reference proteome</keyword>
<dbReference type="AlphaFoldDB" id="A0A9Q3FP80"/>
<feature type="compositionally biased region" description="Basic and acidic residues" evidence="1">
    <location>
        <begin position="331"/>
        <end position="341"/>
    </location>
</feature>
<name>A0A9Q3FP80_9BASI</name>
<evidence type="ECO:0000256" key="2">
    <source>
        <dbReference type="SAM" id="Phobius"/>
    </source>
</evidence>
<evidence type="ECO:0000256" key="1">
    <source>
        <dbReference type="SAM" id="MobiDB-lite"/>
    </source>
</evidence>
<feature type="compositionally biased region" description="Polar residues" evidence="1">
    <location>
        <begin position="125"/>
        <end position="142"/>
    </location>
</feature>
<evidence type="ECO:0000313" key="4">
    <source>
        <dbReference type="Proteomes" id="UP000765509"/>
    </source>
</evidence>
<dbReference type="Proteomes" id="UP000765509">
    <property type="component" value="Unassembled WGS sequence"/>
</dbReference>
<sequence length="537" mass="59105">MSTTTSHSNHSNLDQSIKFPSKKSYHLPLSSPNLNSNSNSINPTSVQTFNNFTQKKKNSLLSKLSFSSKKSMAILHSRSSSNPINPSHSSTQKSTLFNLVSKNSSINQNQIITQNQNHPQTLQNQIHQSNQNPHRNHSNSFGKSVKSVARSLRKSFHHSDRPTLSQSIQDSQIKSQSFQTIKPQSSSLDHHSSTSITSFENQSFPPKSLPPSLPILPKPSNQSTTLSPKKQRPKSAIETSSKSHVFQSNPTSWKPEIQLASLPMAASLLSVPSPQSKNNSSFLALIPGQTTLSVVPPLASTLLEKSLLTATSIVVEPSSSSRASPTSSLHQPDHAPKEEFTFIRSPPPNTKSLTKTELLPSHDSQLSSSDVKLQEMTFKNSVDSQTSIDLTIARNPSRKRKIVTTVKEQNDEDPGIDRQTKIAKHIDEGVFSEVCLGNNLNQRNLVMMNSLLKDPKEKIKRDFKLEKKPLNGTFKKVFDDKKKKITFGQGENGWNLAIFSTVVGVVVMAVVIIGTNGFSAANASHKSLLGNWIKKAM</sequence>
<keyword evidence="2" id="KW-0472">Membrane</keyword>
<comment type="caution">
    <text evidence="3">The sequence shown here is derived from an EMBL/GenBank/DDBJ whole genome shotgun (WGS) entry which is preliminary data.</text>
</comment>
<evidence type="ECO:0000313" key="3">
    <source>
        <dbReference type="EMBL" id="MBW0542699.1"/>
    </source>
</evidence>
<keyword evidence="2" id="KW-1133">Transmembrane helix</keyword>
<reference evidence="3" key="1">
    <citation type="submission" date="2021-03" db="EMBL/GenBank/DDBJ databases">
        <title>Draft genome sequence of rust myrtle Austropuccinia psidii MF-1, a brazilian biotype.</title>
        <authorList>
            <person name="Quecine M.C."/>
            <person name="Pachon D.M.R."/>
            <person name="Bonatelli M.L."/>
            <person name="Correr F.H."/>
            <person name="Franceschini L.M."/>
            <person name="Leite T.F."/>
            <person name="Margarido G.R.A."/>
            <person name="Almeida C.A."/>
            <person name="Ferrarezi J.A."/>
            <person name="Labate C.A."/>
        </authorList>
    </citation>
    <scope>NUCLEOTIDE SEQUENCE</scope>
    <source>
        <strain evidence="3">MF-1</strain>
    </source>
</reference>
<proteinExistence type="predicted"/>
<dbReference type="EMBL" id="AVOT02047401">
    <property type="protein sequence ID" value="MBW0542699.1"/>
    <property type="molecule type" value="Genomic_DNA"/>
</dbReference>
<organism evidence="3 4">
    <name type="scientific">Austropuccinia psidii MF-1</name>
    <dbReference type="NCBI Taxonomy" id="1389203"/>
    <lineage>
        <taxon>Eukaryota</taxon>
        <taxon>Fungi</taxon>
        <taxon>Dikarya</taxon>
        <taxon>Basidiomycota</taxon>
        <taxon>Pucciniomycotina</taxon>
        <taxon>Pucciniomycetes</taxon>
        <taxon>Pucciniales</taxon>
        <taxon>Sphaerophragmiaceae</taxon>
        <taxon>Austropuccinia</taxon>
    </lineage>
</organism>
<feature type="compositionally biased region" description="Polar residues" evidence="1">
    <location>
        <begin position="237"/>
        <end position="250"/>
    </location>
</feature>
<feature type="region of interest" description="Disordered" evidence="1">
    <location>
        <begin position="316"/>
        <end position="368"/>
    </location>
</feature>
<feature type="compositionally biased region" description="Pro residues" evidence="1">
    <location>
        <begin position="207"/>
        <end position="217"/>
    </location>
</feature>